<dbReference type="GO" id="GO:0031564">
    <property type="term" value="P:transcription antitermination"/>
    <property type="evidence" value="ECO:0007669"/>
    <property type="project" value="UniProtKB-KW"/>
</dbReference>
<keyword evidence="1 4" id="KW-0889">Transcription antitermination</keyword>
<dbReference type="EMBL" id="FORR01000017">
    <property type="protein sequence ID" value="SFJ69869.1"/>
    <property type="molecule type" value="Genomic_DNA"/>
</dbReference>
<dbReference type="PRINTS" id="PR00338">
    <property type="entry name" value="NUSGTNSCPFCT"/>
</dbReference>
<dbReference type="GO" id="GO:0006353">
    <property type="term" value="P:DNA-templated transcription termination"/>
    <property type="evidence" value="ECO:0007669"/>
    <property type="project" value="UniProtKB-KW"/>
</dbReference>
<dbReference type="InterPro" id="IPR008991">
    <property type="entry name" value="Translation_prot_SH3-like_sf"/>
</dbReference>
<sequence>MDWYALFVETGKEEIVQKLLRLYFDEHSLYSVIPKRRIPEKKSGRVRHTLKKMFPGYVFIKTNMNDDTFHKIKKIPKCHYLVNNGTYYSKENGTYYSKIDEEEMNPIIKLIGNGEIVDYSRVYVENSRVFVISGPLKGMEGIIKKIDKHKNRAKILLHFMGVERIIDVGIEILSKL</sequence>
<accession>A0A1I3THF3</accession>
<comment type="similarity">
    <text evidence="4">Belongs to the NusG family.</text>
</comment>
<dbReference type="Pfam" id="PF02357">
    <property type="entry name" value="NusG"/>
    <property type="match status" value="1"/>
</dbReference>
<evidence type="ECO:0000259" key="6">
    <source>
        <dbReference type="SMART" id="SM00739"/>
    </source>
</evidence>
<dbReference type="AlphaFoldDB" id="A0A1I3THF3"/>
<evidence type="ECO:0000256" key="2">
    <source>
        <dbReference type="ARBA" id="ARBA00023015"/>
    </source>
</evidence>
<dbReference type="GO" id="GO:0032784">
    <property type="term" value="P:regulation of DNA-templated transcription elongation"/>
    <property type="evidence" value="ECO:0007669"/>
    <property type="project" value="InterPro"/>
</dbReference>
<name>A0A1I3THF3_9BACL</name>
<dbReference type="InterPro" id="IPR005824">
    <property type="entry name" value="KOW"/>
</dbReference>
<dbReference type="CDD" id="cd08000">
    <property type="entry name" value="NGN"/>
    <property type="match status" value="1"/>
</dbReference>
<dbReference type="InterPro" id="IPR014722">
    <property type="entry name" value="Rib_uL2_dom2"/>
</dbReference>
<dbReference type="Gene3D" id="2.30.30.30">
    <property type="match status" value="1"/>
</dbReference>
<dbReference type="SMART" id="SM00739">
    <property type="entry name" value="KOW"/>
    <property type="match status" value="1"/>
</dbReference>
<keyword evidence="4" id="KW-0806">Transcription termination</keyword>
<dbReference type="Proteomes" id="UP000199545">
    <property type="component" value="Unassembled WGS sequence"/>
</dbReference>
<protein>
    <recommendedName>
        <fullName evidence="4">Transcription termination/antitermination protein NusG</fullName>
    </recommendedName>
</protein>
<feature type="domain" description="NusG-like N-terminal" evidence="5">
    <location>
        <begin position="1"/>
        <end position="111"/>
    </location>
</feature>
<feature type="domain" description="KOW" evidence="6">
    <location>
        <begin position="122"/>
        <end position="149"/>
    </location>
</feature>
<dbReference type="RefSeq" id="WP_093231145.1">
    <property type="nucleotide sequence ID" value="NZ_FORR01000017.1"/>
</dbReference>
<evidence type="ECO:0000313" key="8">
    <source>
        <dbReference type="Proteomes" id="UP000199545"/>
    </source>
</evidence>
<dbReference type="InterPro" id="IPR001062">
    <property type="entry name" value="Transcrpt_antiterm_NusG"/>
</dbReference>
<proteinExistence type="inferred from homology"/>
<keyword evidence="3 4" id="KW-0804">Transcription</keyword>
<dbReference type="InterPro" id="IPR036735">
    <property type="entry name" value="NGN_dom_sf"/>
</dbReference>
<dbReference type="SUPFAM" id="SSF82679">
    <property type="entry name" value="N-utilization substance G protein NusG, N-terminal domain"/>
    <property type="match status" value="1"/>
</dbReference>
<gene>
    <name evidence="7" type="ORF">SAMN05421852_11761</name>
</gene>
<evidence type="ECO:0000256" key="3">
    <source>
        <dbReference type="ARBA" id="ARBA00023163"/>
    </source>
</evidence>
<dbReference type="Gene3D" id="3.30.70.940">
    <property type="entry name" value="NusG, N-terminal domain"/>
    <property type="match status" value="1"/>
</dbReference>
<dbReference type="STRING" id="46223.SAMN05421852_11761"/>
<dbReference type="OrthoDB" id="1681764at2"/>
<evidence type="ECO:0000313" key="7">
    <source>
        <dbReference type="EMBL" id="SFJ69869.1"/>
    </source>
</evidence>
<evidence type="ECO:0000256" key="4">
    <source>
        <dbReference type="RuleBase" id="RU000538"/>
    </source>
</evidence>
<dbReference type="PANTHER" id="PTHR30265">
    <property type="entry name" value="RHO-INTERACTING TRANSCRIPTION TERMINATION FACTOR NUSG"/>
    <property type="match status" value="1"/>
</dbReference>
<dbReference type="InterPro" id="IPR047663">
    <property type="entry name" value="Transcription_antiterm_LoaP"/>
</dbReference>
<organism evidence="7 8">
    <name type="scientific">Thermoflavimicrobium dichotomicum</name>
    <dbReference type="NCBI Taxonomy" id="46223"/>
    <lineage>
        <taxon>Bacteria</taxon>
        <taxon>Bacillati</taxon>
        <taxon>Bacillota</taxon>
        <taxon>Bacilli</taxon>
        <taxon>Bacillales</taxon>
        <taxon>Thermoactinomycetaceae</taxon>
        <taxon>Thermoflavimicrobium</taxon>
    </lineage>
</organism>
<keyword evidence="2 4" id="KW-0805">Transcription regulation</keyword>
<comment type="function">
    <text evidence="4">Participates in transcription elongation, termination and antitermination.</text>
</comment>
<dbReference type="InterPro" id="IPR006645">
    <property type="entry name" value="NGN-like_dom"/>
</dbReference>
<dbReference type="GO" id="GO:0006354">
    <property type="term" value="P:DNA-templated transcription elongation"/>
    <property type="evidence" value="ECO:0007669"/>
    <property type="project" value="InterPro"/>
</dbReference>
<dbReference type="InterPro" id="IPR043425">
    <property type="entry name" value="NusG-like"/>
</dbReference>
<dbReference type="PANTHER" id="PTHR30265:SF4">
    <property type="entry name" value="KOW MOTIF FAMILY PROTEIN, EXPRESSED"/>
    <property type="match status" value="1"/>
</dbReference>
<keyword evidence="8" id="KW-1185">Reference proteome</keyword>
<dbReference type="Pfam" id="PF00467">
    <property type="entry name" value="KOW"/>
    <property type="match status" value="1"/>
</dbReference>
<dbReference type="NCBIfam" id="NF033641">
    <property type="entry name" value="antiterm_LoaP"/>
    <property type="match status" value="1"/>
</dbReference>
<reference evidence="7 8" key="1">
    <citation type="submission" date="2016-10" db="EMBL/GenBank/DDBJ databases">
        <authorList>
            <person name="de Groot N.N."/>
        </authorList>
    </citation>
    <scope>NUCLEOTIDE SEQUENCE [LARGE SCALE GENOMIC DNA]</scope>
    <source>
        <strain evidence="7 8">DSM 44778</strain>
    </source>
</reference>
<evidence type="ECO:0000259" key="5">
    <source>
        <dbReference type="SMART" id="SM00738"/>
    </source>
</evidence>
<dbReference type="SMART" id="SM00738">
    <property type="entry name" value="NGN"/>
    <property type="match status" value="1"/>
</dbReference>
<evidence type="ECO:0000256" key="1">
    <source>
        <dbReference type="ARBA" id="ARBA00022814"/>
    </source>
</evidence>
<dbReference type="SUPFAM" id="SSF50104">
    <property type="entry name" value="Translation proteins SH3-like domain"/>
    <property type="match status" value="1"/>
</dbReference>
<dbReference type="CDD" id="cd06091">
    <property type="entry name" value="KOW_NusG"/>
    <property type="match status" value="1"/>
</dbReference>